<dbReference type="HAMAP" id="MF_02214">
    <property type="entry name" value="Lipid_II_synth_MurT"/>
    <property type="match status" value="1"/>
</dbReference>
<comment type="catalytic activity">
    <reaction evidence="1">
        <text>beta-D-GlcNAc-(1-&gt;4)-Mur2Ac(oyl-L-Ala-gamma-D-Glu-L-Lys-D-Ala-D-Ala)-di-trans,octa-cis-undecaprenyl diphosphate + ATP = beta-D-GlcNAc-(1-&gt;4)-Mur2Ac(oyl-L-Ala-gamma-D-O-P-Glu-L-Lys-D-Ala-D-Ala)-di-trans,octa-cis-undecaprenyl diphosphate + ADP</text>
        <dbReference type="Rhea" id="RHEA:59488"/>
        <dbReference type="ChEBI" id="CHEBI:30616"/>
        <dbReference type="ChEBI" id="CHEBI:60033"/>
        <dbReference type="ChEBI" id="CHEBI:143132"/>
        <dbReference type="ChEBI" id="CHEBI:456216"/>
    </reaction>
</comment>
<dbReference type="InterPro" id="IPR013221">
    <property type="entry name" value="Mur_ligase_cen"/>
</dbReference>
<organism evidence="4 5">
    <name type="scientific">Agrococcus jejuensis</name>
    <dbReference type="NCBI Taxonomy" id="399736"/>
    <lineage>
        <taxon>Bacteria</taxon>
        <taxon>Bacillati</taxon>
        <taxon>Actinomycetota</taxon>
        <taxon>Actinomycetes</taxon>
        <taxon>Micrococcales</taxon>
        <taxon>Microbacteriaceae</taxon>
        <taxon>Agrococcus</taxon>
    </lineage>
</organism>
<gene>
    <name evidence="1" type="primary">murT</name>
    <name evidence="4" type="ORF">SAMN04489720_2677</name>
</gene>
<dbReference type="Proteomes" id="UP000198822">
    <property type="component" value="Chromosome I"/>
</dbReference>
<dbReference type="GO" id="GO:0140282">
    <property type="term" value="F:carbon-nitrogen ligase activity on lipid II"/>
    <property type="evidence" value="ECO:0007669"/>
    <property type="project" value="UniProtKB-UniRule"/>
</dbReference>
<dbReference type="SUPFAM" id="SSF53623">
    <property type="entry name" value="MurD-like peptide ligases, catalytic domain"/>
    <property type="match status" value="1"/>
</dbReference>
<feature type="domain" description="Mur ligase central" evidence="2">
    <location>
        <begin position="51"/>
        <end position="257"/>
    </location>
</feature>
<comment type="catalytic activity">
    <reaction evidence="1">
        <text>beta-D-GlcNAc-(1-&gt;4)-Mur2Ac(oyl-L-Ala-gamma-D-O-P-Glu-L-Lys-D-Ala-D-Ala)-di-trans,octa-cis-undecaprenyl diphosphate + NH4(+) = beta-D-GlcNAc-(1-&gt;4)-Mur2Ac(oyl-L-Ala-D-isoglutaminyl-L-Lys-D-Ala-D-Ala)-di-trans,octa-cis-undecaprenyl diphosphate + phosphate + H(+)</text>
        <dbReference type="Rhea" id="RHEA:57932"/>
        <dbReference type="ChEBI" id="CHEBI:15378"/>
        <dbReference type="ChEBI" id="CHEBI:28938"/>
        <dbReference type="ChEBI" id="CHEBI:43474"/>
        <dbReference type="ChEBI" id="CHEBI:62233"/>
        <dbReference type="ChEBI" id="CHEBI:143132"/>
    </reaction>
</comment>
<dbReference type="EMBL" id="LT629695">
    <property type="protein sequence ID" value="SDH87208.1"/>
    <property type="molecule type" value="Genomic_DNA"/>
</dbReference>
<keyword evidence="1" id="KW-0573">Peptidoglycan synthesis</keyword>
<dbReference type="GO" id="GO:0016881">
    <property type="term" value="F:acid-amino acid ligase activity"/>
    <property type="evidence" value="ECO:0007669"/>
    <property type="project" value="InterPro"/>
</dbReference>
<protein>
    <recommendedName>
        <fullName evidence="1">Lipid II isoglutaminyl synthase (glutamine-hydrolyzing) subunit MurT</fullName>
        <ecNumber evidence="1">6.3.5.13</ecNumber>
    </recommendedName>
</protein>
<dbReference type="GO" id="GO:0071555">
    <property type="term" value="P:cell wall organization"/>
    <property type="evidence" value="ECO:0007669"/>
    <property type="project" value="UniProtKB-KW"/>
</dbReference>
<comment type="similarity">
    <text evidence="1">Belongs to the MurCDEF family. MurT subfamily.</text>
</comment>
<keyword evidence="1" id="KW-0133">Cell shape</keyword>
<dbReference type="GO" id="GO:0008360">
    <property type="term" value="P:regulation of cell shape"/>
    <property type="evidence" value="ECO:0007669"/>
    <property type="project" value="UniProtKB-KW"/>
</dbReference>
<evidence type="ECO:0000259" key="2">
    <source>
        <dbReference type="Pfam" id="PF08245"/>
    </source>
</evidence>
<dbReference type="GO" id="GO:0046872">
    <property type="term" value="F:metal ion binding"/>
    <property type="evidence" value="ECO:0007669"/>
    <property type="project" value="UniProtKB-KW"/>
</dbReference>
<dbReference type="Pfam" id="PF08245">
    <property type="entry name" value="Mur_ligase_M"/>
    <property type="match status" value="1"/>
</dbReference>
<reference evidence="5" key="1">
    <citation type="submission" date="2016-10" db="EMBL/GenBank/DDBJ databases">
        <authorList>
            <person name="Varghese N."/>
            <person name="Submissions S."/>
        </authorList>
    </citation>
    <scope>NUCLEOTIDE SEQUENCE [LARGE SCALE GENOMIC DNA]</scope>
    <source>
        <strain evidence="5">DSM 22002</strain>
    </source>
</reference>
<comment type="subunit">
    <text evidence="1">Forms a heterodimer with GatD.</text>
</comment>
<dbReference type="EC" id="6.3.5.13" evidence="1"/>
<accession>A0A1G8FYJ3</accession>
<dbReference type="PANTHER" id="PTHR23135:SF7">
    <property type="entry name" value="LIPID II ISOGLUTAMINYL SYNTHASE (GLUTAMINE-HYDROLYZING) SUBUNIT MURT"/>
    <property type="match status" value="1"/>
</dbReference>
<feature type="active site" evidence="1">
    <location>
        <position position="330"/>
    </location>
</feature>
<feature type="domain" description="Lipid II isoglutaminyl synthase (glutamine-hydrolyzing) subunit MurT C-terminal" evidence="3">
    <location>
        <begin position="295"/>
        <end position="402"/>
    </location>
</feature>
<dbReference type="PANTHER" id="PTHR23135">
    <property type="entry name" value="MUR LIGASE FAMILY MEMBER"/>
    <property type="match status" value="1"/>
</dbReference>
<comment type="pathway">
    <text evidence="1">Cell wall biogenesis; peptidoglycan biosynthesis.</text>
</comment>
<proteinExistence type="inferred from homology"/>
<dbReference type="InterPro" id="IPR036565">
    <property type="entry name" value="Mur-like_cat_sf"/>
</dbReference>
<keyword evidence="1" id="KW-0547">Nucleotide-binding</keyword>
<dbReference type="AlphaFoldDB" id="A0A1G8FYJ3"/>
<dbReference type="UniPathway" id="UPA00219"/>
<dbReference type="STRING" id="399736.SAMN04489720_2677"/>
<dbReference type="InterPro" id="IPR043703">
    <property type="entry name" value="Lipid_II_synth_MurT"/>
</dbReference>
<keyword evidence="1" id="KW-0479">Metal-binding</keyword>
<keyword evidence="1" id="KW-0436">Ligase</keyword>
<evidence type="ECO:0000256" key="1">
    <source>
        <dbReference type="HAMAP-Rule" id="MF_02214"/>
    </source>
</evidence>
<comment type="caution">
    <text evidence="1">Lacks conserved residue(s) required for the propagation of feature annotation.</text>
</comment>
<comment type="catalytic activity">
    <reaction evidence="1">
        <text>beta-D-GlcNAc-(1-&gt;4)-Mur2Ac(oyl-L-Ala-gamma-D-Glu-L-Lys-D-Ala-D-Ala)-di-trans,octa-cis-undecaprenyl diphosphate + L-glutamine + ATP + H2O = beta-D-GlcNAc-(1-&gt;4)-Mur2Ac(oyl-L-Ala-D-isoglutaminyl-L-Lys-D-Ala-D-Ala)-di-trans,octa-cis-undecaprenyl diphosphate + L-glutamate + ADP + phosphate + H(+)</text>
        <dbReference type="Rhea" id="RHEA:57928"/>
        <dbReference type="ChEBI" id="CHEBI:15377"/>
        <dbReference type="ChEBI" id="CHEBI:15378"/>
        <dbReference type="ChEBI" id="CHEBI:29985"/>
        <dbReference type="ChEBI" id="CHEBI:30616"/>
        <dbReference type="ChEBI" id="CHEBI:43474"/>
        <dbReference type="ChEBI" id="CHEBI:58359"/>
        <dbReference type="ChEBI" id="CHEBI:60033"/>
        <dbReference type="ChEBI" id="CHEBI:62233"/>
        <dbReference type="ChEBI" id="CHEBI:456216"/>
        <dbReference type="EC" id="6.3.5.13"/>
    </reaction>
</comment>
<keyword evidence="1" id="KW-0961">Cell wall biogenesis/degradation</keyword>
<keyword evidence="1" id="KW-0067">ATP-binding</keyword>
<evidence type="ECO:0000259" key="3">
    <source>
        <dbReference type="Pfam" id="PF08353"/>
    </source>
</evidence>
<comment type="function">
    <text evidence="1">The lipid II isoglutaminyl synthase complex catalyzes the formation of alpha-D-isoglutamine in the cell wall lipid II stem peptide. The MurT subunit catalyzes the ATP-dependent amidation of D-glutamate residue of lipid II, converting it to an isoglutamine residue.</text>
</comment>
<dbReference type="GO" id="GO:0009252">
    <property type="term" value="P:peptidoglycan biosynthetic process"/>
    <property type="evidence" value="ECO:0007669"/>
    <property type="project" value="UniProtKB-UniRule"/>
</dbReference>
<evidence type="ECO:0000313" key="5">
    <source>
        <dbReference type="Proteomes" id="UP000198822"/>
    </source>
</evidence>
<dbReference type="Gene3D" id="3.40.1190.10">
    <property type="entry name" value="Mur-like, catalytic domain"/>
    <property type="match status" value="1"/>
</dbReference>
<dbReference type="GO" id="GO:0005524">
    <property type="term" value="F:ATP binding"/>
    <property type="evidence" value="ECO:0007669"/>
    <property type="project" value="UniProtKB-UniRule"/>
</dbReference>
<sequence>MLPVVTGKLALAGLRLLGRSGNALPGLVVERLFPQYLAKTLAALPHGVVVVSGTNGKTTTTKMVAAILAERFRVLTNDTGSNFVRGTIGAAVSSSTWTGRLDADVAVFELDEAHAVRFVERYEPERVLLLNVMRDQLDRFGEIDHTARLLQKVASAATVAVGLNRDDARIAAIAGTIDAEPVWYQVAEELRHLFPTDEELYGGASRAARASDGAAAELVAWDAQATTIRIGETQQTFPLRASGAHNAQNATAAAAIASTFDLTPDEIFRGLRAVEPAFGRGQSFEIDGRDVSLHLVKNPAGFRQSLAAARVEDPARICIVINDDDADGRDVSWLWDVDFTGLADGVPVSTAGVRAADMAVRLRYDGVEAAAVDAALAPAVDRALAATAPGERLLIFSTYTAMWGLHRHLVARAKEVRA</sequence>
<evidence type="ECO:0000313" key="4">
    <source>
        <dbReference type="EMBL" id="SDH87208.1"/>
    </source>
</evidence>
<dbReference type="InterPro" id="IPR013564">
    <property type="entry name" value="MurT_C"/>
</dbReference>
<dbReference type="Pfam" id="PF08353">
    <property type="entry name" value="MurT_C"/>
    <property type="match status" value="1"/>
</dbReference>
<keyword evidence="5" id="KW-1185">Reference proteome</keyword>
<name>A0A1G8FYJ3_9MICO</name>